<accession>A0A7X1ZEF7</accession>
<keyword evidence="3" id="KW-1185">Reference proteome</keyword>
<proteinExistence type="predicted"/>
<protein>
    <submittedName>
        <fullName evidence="2">HD domain-containing protein</fullName>
    </submittedName>
</protein>
<dbReference type="SMART" id="SM00471">
    <property type="entry name" value="HDc"/>
    <property type="match status" value="1"/>
</dbReference>
<dbReference type="SUPFAM" id="SSF109604">
    <property type="entry name" value="HD-domain/PDEase-like"/>
    <property type="match status" value="1"/>
</dbReference>
<dbReference type="PANTHER" id="PTHR43155:SF2">
    <property type="entry name" value="CYCLIC DI-GMP PHOSPHODIESTERASE PA4108"/>
    <property type="match status" value="1"/>
</dbReference>
<name>A0A7X1ZEF7_9PROT</name>
<dbReference type="EMBL" id="WIVE01000026">
    <property type="protein sequence ID" value="MQX36798.1"/>
    <property type="molecule type" value="Genomic_DNA"/>
</dbReference>
<dbReference type="InterPro" id="IPR037522">
    <property type="entry name" value="HD_GYP_dom"/>
</dbReference>
<dbReference type="InterPro" id="IPR003607">
    <property type="entry name" value="HD/PDEase_dom"/>
</dbReference>
<feature type="domain" description="HD-GYP" evidence="1">
    <location>
        <begin position="182"/>
        <end position="375"/>
    </location>
</feature>
<dbReference type="PROSITE" id="PS51832">
    <property type="entry name" value="HD_GYP"/>
    <property type="match status" value="1"/>
</dbReference>
<evidence type="ECO:0000313" key="2">
    <source>
        <dbReference type="EMBL" id="MQX36798.1"/>
    </source>
</evidence>
<organism evidence="2 3">
    <name type="scientific">Roseospira navarrensis</name>
    <dbReference type="NCBI Taxonomy" id="140058"/>
    <lineage>
        <taxon>Bacteria</taxon>
        <taxon>Pseudomonadati</taxon>
        <taxon>Pseudomonadota</taxon>
        <taxon>Alphaproteobacteria</taxon>
        <taxon>Rhodospirillales</taxon>
        <taxon>Rhodospirillaceae</taxon>
        <taxon>Roseospira</taxon>
    </lineage>
</organism>
<dbReference type="Pfam" id="PF13487">
    <property type="entry name" value="HD_5"/>
    <property type="match status" value="1"/>
</dbReference>
<dbReference type="GO" id="GO:0008081">
    <property type="term" value="F:phosphoric diester hydrolase activity"/>
    <property type="evidence" value="ECO:0007669"/>
    <property type="project" value="UniProtKB-ARBA"/>
</dbReference>
<dbReference type="OrthoDB" id="9176789at2"/>
<evidence type="ECO:0000259" key="1">
    <source>
        <dbReference type="PROSITE" id="PS51832"/>
    </source>
</evidence>
<gene>
    <name evidence="2" type="ORF">GHC57_09745</name>
</gene>
<dbReference type="Gene3D" id="3.40.50.2300">
    <property type="match status" value="1"/>
</dbReference>
<comment type="caution">
    <text evidence="2">The sequence shown here is derived from an EMBL/GenBank/DDBJ whole genome shotgun (WGS) entry which is preliminary data.</text>
</comment>
<reference evidence="2 3" key="1">
    <citation type="submission" date="2019-10" db="EMBL/GenBank/DDBJ databases">
        <title>Draft whole-genome sequence of the purple nonsulfur photosynthetic bacterium Roseospira navarrensis DSM 15114.</title>
        <authorList>
            <person name="Kyndt J.A."/>
            <person name="Meyer T.E."/>
        </authorList>
    </citation>
    <scope>NUCLEOTIDE SEQUENCE [LARGE SCALE GENOMIC DNA]</scope>
    <source>
        <strain evidence="2 3">DSM 15114</strain>
    </source>
</reference>
<dbReference type="AlphaFoldDB" id="A0A7X1ZEF7"/>
<dbReference type="PANTHER" id="PTHR43155">
    <property type="entry name" value="CYCLIC DI-GMP PHOSPHODIESTERASE PA4108-RELATED"/>
    <property type="match status" value="1"/>
</dbReference>
<dbReference type="SUPFAM" id="SSF52172">
    <property type="entry name" value="CheY-like"/>
    <property type="match status" value="1"/>
</dbReference>
<dbReference type="Gene3D" id="1.10.3210.10">
    <property type="entry name" value="Hypothetical protein af1432"/>
    <property type="match status" value="1"/>
</dbReference>
<dbReference type="RefSeq" id="WP_153343620.1">
    <property type="nucleotide sequence ID" value="NZ_WIVE01000026.1"/>
</dbReference>
<sequence length="375" mass="40878">MRPNVLHTETTHEGLRICAVIAGKRERADLRAALDLCYRLTLFPNGAEALHSLRAKPPDILILEEAPDNGDAVRLLRAIDKDPAFGSMAIIGLTSSPVSDFGLSLQDRGAPLLFRPFPMRQLTATISHVVNRAVEASWDAMPEPQRLALRKTVELFNGISDMIDAGTPVPYADLKESCTPLVSTVRNGTFKDLLNGVRGHDNYTYVHSLRIATFLCHFGHALGLSDGDLSILATGGLLHDVGKVTVPHDILNKPGKLEADEWAVMKSHVPRTMEFLALVSDVPGGVRTIAGQHHEKLDGTGYPRGLKGGQLNDLARMAAIVDVFGALTDRRIYKEPMAPEKALDVMHSMAGHLDPFRLALFRDMLLDVARGTEVG</sequence>
<dbReference type="Proteomes" id="UP000434582">
    <property type="component" value="Unassembled WGS sequence"/>
</dbReference>
<evidence type="ECO:0000313" key="3">
    <source>
        <dbReference type="Proteomes" id="UP000434582"/>
    </source>
</evidence>
<dbReference type="InterPro" id="IPR011006">
    <property type="entry name" value="CheY-like_superfamily"/>
</dbReference>
<dbReference type="CDD" id="cd00077">
    <property type="entry name" value="HDc"/>
    <property type="match status" value="1"/>
</dbReference>